<organism evidence="1">
    <name type="scientific">gut metagenome</name>
    <dbReference type="NCBI Taxonomy" id="749906"/>
    <lineage>
        <taxon>unclassified sequences</taxon>
        <taxon>metagenomes</taxon>
        <taxon>organismal metagenomes</taxon>
    </lineage>
</organism>
<dbReference type="EMBL" id="AMCI01000866">
    <property type="protein sequence ID" value="EJX07508.1"/>
    <property type="molecule type" value="Genomic_DNA"/>
</dbReference>
<proteinExistence type="predicted"/>
<evidence type="ECO:0000313" key="1">
    <source>
        <dbReference type="EMBL" id="EJX07508.1"/>
    </source>
</evidence>
<protein>
    <submittedName>
        <fullName evidence="1">Uncharacterized protein</fullName>
    </submittedName>
</protein>
<name>J9GWV5_9ZZZZ</name>
<accession>J9GWV5</accession>
<comment type="caution">
    <text evidence="1">The sequence shown here is derived from an EMBL/GenBank/DDBJ whole genome shotgun (WGS) entry which is preliminary data.</text>
</comment>
<reference evidence="1" key="1">
    <citation type="journal article" date="2012" name="PLoS ONE">
        <title>Gene sets for utilization of primary and secondary nutrition supplies in the distal gut of endangered iberian lynx.</title>
        <authorList>
            <person name="Alcaide M."/>
            <person name="Messina E."/>
            <person name="Richter M."/>
            <person name="Bargiela R."/>
            <person name="Peplies J."/>
            <person name="Huws S.A."/>
            <person name="Newbold C.J."/>
            <person name="Golyshin P.N."/>
            <person name="Simon M.A."/>
            <person name="Lopez G."/>
            <person name="Yakimov M.M."/>
            <person name="Ferrer M."/>
        </authorList>
    </citation>
    <scope>NUCLEOTIDE SEQUENCE</scope>
</reference>
<sequence length="66" mass="7190">MGVSGTGIALAQENSPLHFAETRIVLGQNNTLELVLTNPDDLNTELKENNICNLNFTLYLPNGGYL</sequence>
<gene>
    <name evidence="1" type="ORF">EVA_04382</name>
</gene>
<dbReference type="AlphaFoldDB" id="J9GWV5"/>